<gene>
    <name evidence="2" type="ORF">PoMZ_06596</name>
</gene>
<proteinExistence type="predicted"/>
<dbReference type="EMBL" id="CP034209">
    <property type="protein sequence ID" value="QBZ64895.1"/>
    <property type="molecule type" value="Genomic_DNA"/>
</dbReference>
<dbReference type="VEuPathDB" id="FungiDB:M_BR32_EuGene_00069531"/>
<evidence type="ECO:0000313" key="3">
    <source>
        <dbReference type="Proteomes" id="UP000294847"/>
    </source>
</evidence>
<feature type="compositionally biased region" description="Low complexity" evidence="1">
    <location>
        <begin position="20"/>
        <end position="30"/>
    </location>
</feature>
<dbReference type="AlphaFoldDB" id="A0A4P7NR69"/>
<feature type="region of interest" description="Disordered" evidence="1">
    <location>
        <begin position="1"/>
        <end position="68"/>
    </location>
</feature>
<organism evidence="2 3">
    <name type="scientific">Pyricularia oryzae</name>
    <name type="common">Rice blast fungus</name>
    <name type="synonym">Magnaporthe oryzae</name>
    <dbReference type="NCBI Taxonomy" id="318829"/>
    <lineage>
        <taxon>Eukaryota</taxon>
        <taxon>Fungi</taxon>
        <taxon>Dikarya</taxon>
        <taxon>Ascomycota</taxon>
        <taxon>Pezizomycotina</taxon>
        <taxon>Sordariomycetes</taxon>
        <taxon>Sordariomycetidae</taxon>
        <taxon>Magnaporthales</taxon>
        <taxon>Pyriculariaceae</taxon>
        <taxon>Pyricularia</taxon>
    </lineage>
</organism>
<name>A0A4P7NR69_PYROR</name>
<evidence type="ECO:0000313" key="2">
    <source>
        <dbReference type="EMBL" id="QBZ64895.1"/>
    </source>
</evidence>
<accession>A0A4P7NR69</accession>
<dbReference type="Proteomes" id="UP000294847">
    <property type="component" value="Chromosome 6"/>
</dbReference>
<sequence length="68" mass="6885">MPRSGYDMGKHTGEGGTRSAGGSASSSSQGQSGGAKKGGKSDGSRTKSHGTVMQEQQIIYGCFNGEET</sequence>
<protein>
    <submittedName>
        <fullName evidence="2">Uncharacterized protein</fullName>
    </submittedName>
</protein>
<evidence type="ECO:0000256" key="1">
    <source>
        <dbReference type="SAM" id="MobiDB-lite"/>
    </source>
</evidence>
<reference evidence="2 3" key="1">
    <citation type="journal article" date="2019" name="Mol. Biol. Evol.">
        <title>Blast fungal genomes show frequent chromosomal changes, gene gains and losses, and effector gene turnover.</title>
        <authorList>
            <person name="Gomez Luciano L.B."/>
            <person name="Jason Tsai I."/>
            <person name="Chuma I."/>
            <person name="Tosa Y."/>
            <person name="Chen Y.H."/>
            <person name="Li J.Y."/>
            <person name="Li M.Y."/>
            <person name="Jade Lu M.Y."/>
            <person name="Nakayashiki H."/>
            <person name="Li W.H."/>
        </authorList>
    </citation>
    <scope>NUCLEOTIDE SEQUENCE [LARGE SCALE GENOMIC DNA]</scope>
    <source>
        <strain evidence="2">MZ5-1-6</strain>
    </source>
</reference>